<evidence type="ECO:0000313" key="2">
    <source>
        <dbReference type="Proteomes" id="UP001549207"/>
    </source>
</evidence>
<dbReference type="Proteomes" id="UP001549207">
    <property type="component" value="Unassembled WGS sequence"/>
</dbReference>
<evidence type="ECO:0000313" key="1">
    <source>
        <dbReference type="EMBL" id="MET3771712.1"/>
    </source>
</evidence>
<protein>
    <submittedName>
        <fullName evidence="1">Uncharacterized protein</fullName>
    </submittedName>
</protein>
<accession>A0ACC6TDF5</accession>
<sequence length="765" mass="79920">MSVTIAGYSSGDRKAIQKESAACAPKVTAGETYNLGIWYQSTVKVSITTFRHTASGWSYWGDLGQAAASAAWTQAQVATPTVPAGTDQIAFGLSISADGTLTTDDYSMFATSTSTPAPPAAGSELVVNGTLATGNPVPACFTATGWGTRTVSQGISSDVPATAAAGSRSWSITVSNYASGDVKLLQAETPACAPSVKVGSKYNVSIDYTSTSARNSITVFTHTAAGWGYWTDLKQPAATASWATAAATTPAIPAGVDAISFGLSISANGTLTTTNYSLKEVVVTPPTADPGPATGGSWQVHESPLPLRSIHSTLLSDGRVLLIAGSGNDGAAFDAGSFKASVWNPTTGAFTDVPVPYDMFCAGHVTLPDGKVLIGGGTLAFPTAGDGPTTFQGSKKSYYFDPADNTFHPLNDMAGGHWYPTLTKLGNGDVWAAGGLNEKAEGTVLTEMFKTSTMSWLPSGSVPQTWSFWGTYPHMYLMQDGRMFYSGGHTFGNGLPGTGASLYNWQTAQIWDVPGLRQKDMRDQAGSVLLGPAQDQKVMIVGGGNTDGNVAAINLVDIIDLKQPNPGYVPGPDLPGPGKTYVNLLNLPDRTVLAANGARYNRSDNVMTAAIYQPATNSWTSIGADPVGRNYHSSAILLPDGRVAVLGSNPLDNSYDTRISVYSPRYMFNGTRPTITAAPGSAKYGQQMTLQTTGTIKAAQLMSPMSATHQTDTNARLVDLPMTTSGGTVSATVPGNPNLLPPGPYMLTVLDTNNLPSIAKWVWIS</sequence>
<organism evidence="1 2">
    <name type="scientific">Arthrobacter nitrophenolicus</name>
    <dbReference type="NCBI Taxonomy" id="683150"/>
    <lineage>
        <taxon>Bacteria</taxon>
        <taxon>Bacillati</taxon>
        <taxon>Actinomycetota</taxon>
        <taxon>Actinomycetes</taxon>
        <taxon>Micrococcales</taxon>
        <taxon>Micrococcaceae</taxon>
        <taxon>Arthrobacter</taxon>
    </lineage>
</organism>
<proteinExistence type="predicted"/>
<reference evidence="1" key="1">
    <citation type="submission" date="2024-06" db="EMBL/GenBank/DDBJ databases">
        <title>Genomic Encyclopedia of Type Strains, Phase IV (KMG-IV): sequencing the most valuable type-strain genomes for metagenomic binning, comparative biology and taxonomic classification.</title>
        <authorList>
            <person name="Goeker M."/>
        </authorList>
    </citation>
    <scope>NUCLEOTIDE SEQUENCE</scope>
    <source>
        <strain evidence="1">SJCon</strain>
    </source>
</reference>
<name>A0ACC6TDF5_9MICC</name>
<dbReference type="EMBL" id="JBEPNJ010000004">
    <property type="protein sequence ID" value="MET3771712.1"/>
    <property type="molecule type" value="Genomic_DNA"/>
</dbReference>
<gene>
    <name evidence="1" type="ORF">ABIC98_001349</name>
</gene>
<keyword evidence="2" id="KW-1185">Reference proteome</keyword>
<comment type="caution">
    <text evidence="1">The sequence shown here is derived from an EMBL/GenBank/DDBJ whole genome shotgun (WGS) entry which is preliminary data.</text>
</comment>